<evidence type="ECO:0000313" key="1">
    <source>
        <dbReference type="EMBL" id="TMW63869.1"/>
    </source>
</evidence>
<proteinExistence type="predicted"/>
<evidence type="ECO:0000313" key="2">
    <source>
        <dbReference type="Proteomes" id="UP000794436"/>
    </source>
</evidence>
<comment type="caution">
    <text evidence="1">The sequence shown here is derived from an EMBL/GenBank/DDBJ whole genome shotgun (WGS) entry which is preliminary data.</text>
</comment>
<sequence>MEFKVISREREKHEFMPVIYLIHRSTNWLKRVPRRIEQQMIEDYIAPLLTLHREQRGSSETGFSKQEMEMIGGELRRRTELLNTSGARYAGVRYGAPALLEARDVQIFREDPLEMVHHISAKLMASLKMLPPQTAAQMEILRLSRSLHVYCAKVYRDDCFSRRQIASMNEEILQIHFRTRNHPDMHALKIKMQDYCTRLKKWKLRDEDINAATVAATTPKNPIQVAGIVASIASALSLQHHGVCWFRE</sequence>
<protein>
    <submittedName>
        <fullName evidence="1">Uncharacterized protein</fullName>
    </submittedName>
</protein>
<dbReference type="OrthoDB" id="106076at2759"/>
<gene>
    <name evidence="1" type="ORF">Poli38472_014920</name>
</gene>
<name>A0A8K1FK65_PYTOL</name>
<organism evidence="1 2">
    <name type="scientific">Pythium oligandrum</name>
    <name type="common">Mycoparasitic fungus</name>
    <dbReference type="NCBI Taxonomy" id="41045"/>
    <lineage>
        <taxon>Eukaryota</taxon>
        <taxon>Sar</taxon>
        <taxon>Stramenopiles</taxon>
        <taxon>Oomycota</taxon>
        <taxon>Peronosporomycetes</taxon>
        <taxon>Pythiales</taxon>
        <taxon>Pythiaceae</taxon>
        <taxon>Pythium</taxon>
    </lineage>
</organism>
<reference evidence="1" key="1">
    <citation type="submission" date="2019-03" db="EMBL/GenBank/DDBJ databases">
        <title>Long read genome sequence of the mycoparasitic Pythium oligandrum ATCC 38472 isolated from sugarbeet rhizosphere.</title>
        <authorList>
            <person name="Gaulin E."/>
        </authorList>
    </citation>
    <scope>NUCLEOTIDE SEQUENCE</scope>
    <source>
        <strain evidence="1">ATCC 38472_TT</strain>
    </source>
</reference>
<dbReference type="AlphaFoldDB" id="A0A8K1FK65"/>
<accession>A0A8K1FK65</accession>
<dbReference type="EMBL" id="SPLM01000053">
    <property type="protein sequence ID" value="TMW63869.1"/>
    <property type="molecule type" value="Genomic_DNA"/>
</dbReference>
<keyword evidence="2" id="KW-1185">Reference proteome</keyword>
<dbReference type="Proteomes" id="UP000794436">
    <property type="component" value="Unassembled WGS sequence"/>
</dbReference>